<feature type="region of interest" description="Disordered" evidence="1">
    <location>
        <begin position="154"/>
        <end position="183"/>
    </location>
</feature>
<protein>
    <submittedName>
        <fullName evidence="3">Uncharacterized protein</fullName>
    </submittedName>
</protein>
<keyword evidence="4" id="KW-1185">Reference proteome</keyword>
<keyword evidence="2" id="KW-0732">Signal</keyword>
<reference evidence="3 4" key="1">
    <citation type="submission" date="2024-10" db="EMBL/GenBank/DDBJ databases">
        <authorList>
            <person name="Kim D."/>
        </authorList>
    </citation>
    <scope>NUCLEOTIDE SEQUENCE [LARGE SCALE GENOMIC DNA]</scope>
    <source>
        <strain evidence="3">Taebaek</strain>
    </source>
</reference>
<evidence type="ECO:0000256" key="1">
    <source>
        <dbReference type="SAM" id="MobiDB-lite"/>
    </source>
</evidence>
<name>A0ABD2KFS4_HETSC</name>
<dbReference type="AlphaFoldDB" id="A0ABD2KFS4"/>
<dbReference type="EMBL" id="JBICCN010000026">
    <property type="protein sequence ID" value="KAL3101782.1"/>
    <property type="molecule type" value="Genomic_DNA"/>
</dbReference>
<sequence length="183" mass="21096">MSFLFGNCPFSLSFFCFFFFLCLSLLVLADEFAENGQNGASNGQSQPKERRLRNRPRDFLSECVTGYRERIGFHCQFPNMDKPCLRENAEDSAHQLDVLAAECCASPRLCSVDDIESFCCRTMDCLGLCYGDNFLAQIQSRFRYADILLKRHSSKGAEKRGRRTTEEEEEEKRDEEDDDDDDE</sequence>
<proteinExistence type="predicted"/>
<organism evidence="3 4">
    <name type="scientific">Heterodera schachtii</name>
    <name type="common">Sugarbeet cyst nematode worm</name>
    <name type="synonym">Tylenchus schachtii</name>
    <dbReference type="NCBI Taxonomy" id="97005"/>
    <lineage>
        <taxon>Eukaryota</taxon>
        <taxon>Metazoa</taxon>
        <taxon>Ecdysozoa</taxon>
        <taxon>Nematoda</taxon>
        <taxon>Chromadorea</taxon>
        <taxon>Rhabditida</taxon>
        <taxon>Tylenchina</taxon>
        <taxon>Tylenchomorpha</taxon>
        <taxon>Tylenchoidea</taxon>
        <taxon>Heteroderidae</taxon>
        <taxon>Heteroderinae</taxon>
        <taxon>Heterodera</taxon>
    </lineage>
</organism>
<gene>
    <name evidence="3" type="ORF">niasHS_003191</name>
</gene>
<comment type="caution">
    <text evidence="3">The sequence shown here is derived from an EMBL/GenBank/DDBJ whole genome shotgun (WGS) entry which is preliminary data.</text>
</comment>
<dbReference type="Proteomes" id="UP001620645">
    <property type="component" value="Unassembled WGS sequence"/>
</dbReference>
<evidence type="ECO:0000313" key="4">
    <source>
        <dbReference type="Proteomes" id="UP001620645"/>
    </source>
</evidence>
<feature type="compositionally biased region" description="Acidic residues" evidence="1">
    <location>
        <begin position="166"/>
        <end position="183"/>
    </location>
</feature>
<accession>A0ABD2KFS4</accession>
<evidence type="ECO:0000256" key="2">
    <source>
        <dbReference type="SAM" id="SignalP"/>
    </source>
</evidence>
<feature type="chain" id="PRO_5044884740" evidence="2">
    <location>
        <begin position="30"/>
        <end position="183"/>
    </location>
</feature>
<evidence type="ECO:0000313" key="3">
    <source>
        <dbReference type="EMBL" id="KAL3101782.1"/>
    </source>
</evidence>
<feature type="signal peptide" evidence="2">
    <location>
        <begin position="1"/>
        <end position="29"/>
    </location>
</feature>
<feature type="compositionally biased region" description="Basic and acidic residues" evidence="1">
    <location>
        <begin position="155"/>
        <end position="165"/>
    </location>
</feature>